<name>A0A0F9DBJ1_9ZZZZ</name>
<organism evidence="1">
    <name type="scientific">marine sediment metagenome</name>
    <dbReference type="NCBI Taxonomy" id="412755"/>
    <lineage>
        <taxon>unclassified sequences</taxon>
        <taxon>metagenomes</taxon>
        <taxon>ecological metagenomes</taxon>
    </lineage>
</organism>
<proteinExistence type="predicted"/>
<reference evidence="1" key="1">
    <citation type="journal article" date="2015" name="Nature">
        <title>Complex archaea that bridge the gap between prokaryotes and eukaryotes.</title>
        <authorList>
            <person name="Spang A."/>
            <person name="Saw J.H."/>
            <person name="Jorgensen S.L."/>
            <person name="Zaremba-Niedzwiedzka K."/>
            <person name="Martijn J."/>
            <person name="Lind A.E."/>
            <person name="van Eijk R."/>
            <person name="Schleper C."/>
            <person name="Guy L."/>
            <person name="Ettema T.J."/>
        </authorList>
    </citation>
    <scope>NUCLEOTIDE SEQUENCE</scope>
</reference>
<comment type="caution">
    <text evidence="1">The sequence shown here is derived from an EMBL/GenBank/DDBJ whole genome shotgun (WGS) entry which is preliminary data.</text>
</comment>
<evidence type="ECO:0000313" key="1">
    <source>
        <dbReference type="EMBL" id="KKL15116.1"/>
    </source>
</evidence>
<dbReference type="EMBL" id="LAZR01040189">
    <property type="protein sequence ID" value="KKL15116.1"/>
    <property type="molecule type" value="Genomic_DNA"/>
</dbReference>
<accession>A0A0F9DBJ1</accession>
<protein>
    <submittedName>
        <fullName evidence="1">Uncharacterized protein</fullName>
    </submittedName>
</protein>
<gene>
    <name evidence="1" type="ORF">LCGC14_2508800</name>
</gene>
<sequence length="80" mass="9085">MSKEHLQTIEKLVVEQGEKKGDYYHASFTCKEILEVMGKPNTPGEQRYLAHTVKAFYPKSSQEIGSGDSGWILNIKIRSK</sequence>
<dbReference type="AlphaFoldDB" id="A0A0F9DBJ1"/>